<feature type="chain" id="PRO_5024386752" evidence="1">
    <location>
        <begin position="31"/>
        <end position="150"/>
    </location>
</feature>
<reference evidence="2 3" key="1">
    <citation type="submission" date="2019-09" db="EMBL/GenBank/DDBJ databases">
        <authorList>
            <person name="Duangmal K."/>
            <person name="Teo W.F.A."/>
            <person name="Lipun K."/>
        </authorList>
    </citation>
    <scope>NUCLEOTIDE SEQUENCE [LARGE SCALE GENOMIC DNA]</scope>
    <source>
        <strain evidence="2 3">K1PN6</strain>
    </source>
</reference>
<gene>
    <name evidence="2" type="ORF">FPZ41_14280</name>
</gene>
<keyword evidence="1" id="KW-0732">Signal</keyword>
<dbReference type="Pfam" id="PF10901">
    <property type="entry name" value="DUF2690"/>
    <property type="match status" value="1"/>
</dbReference>
<dbReference type="Proteomes" id="UP000373149">
    <property type="component" value="Unassembled WGS sequence"/>
</dbReference>
<name>A0A5N8WS76_9ACTN</name>
<feature type="signal peptide" evidence="1">
    <location>
        <begin position="1"/>
        <end position="30"/>
    </location>
</feature>
<keyword evidence="3" id="KW-1185">Reference proteome</keyword>
<evidence type="ECO:0000256" key="1">
    <source>
        <dbReference type="SAM" id="SignalP"/>
    </source>
</evidence>
<dbReference type="AlphaFoldDB" id="A0A5N8WS76"/>
<comment type="caution">
    <text evidence="2">The sequence shown here is derived from an EMBL/GenBank/DDBJ whole genome shotgun (WGS) entry which is preliminary data.</text>
</comment>
<organism evidence="2 3">
    <name type="scientific">Streptomyces acidicola</name>
    <dbReference type="NCBI Taxonomy" id="2596892"/>
    <lineage>
        <taxon>Bacteria</taxon>
        <taxon>Bacillati</taxon>
        <taxon>Actinomycetota</taxon>
        <taxon>Actinomycetes</taxon>
        <taxon>Kitasatosporales</taxon>
        <taxon>Streptomycetaceae</taxon>
        <taxon>Streptomyces</taxon>
    </lineage>
</organism>
<accession>A0A5N8WS76</accession>
<evidence type="ECO:0000313" key="3">
    <source>
        <dbReference type="Proteomes" id="UP000373149"/>
    </source>
</evidence>
<evidence type="ECO:0000313" key="2">
    <source>
        <dbReference type="EMBL" id="MPY49666.1"/>
    </source>
</evidence>
<dbReference type="EMBL" id="VMNX01000042">
    <property type="protein sequence ID" value="MPY49666.1"/>
    <property type="molecule type" value="Genomic_DNA"/>
</dbReference>
<dbReference type="InterPro" id="IPR021224">
    <property type="entry name" value="DUF2690"/>
</dbReference>
<proteinExistence type="predicted"/>
<sequence length="150" mass="16192">MVRKNAVKAALVSAAAVALTMIPLSGTSYAAGCSGSGCDNKGPVTYGCDGDVTTMRSVNNNSRVAELRWSADCTAGWVRVTNNANPSQYASYATIEKYDASGNLLKSLRVDTPPYGQSDWSNMLGGSQYYYRICVRFDADLYPLKCSTKW</sequence>
<protein>
    <submittedName>
        <fullName evidence="2">DUF2690 domain-containing protein</fullName>
    </submittedName>
</protein>